<feature type="compositionally biased region" description="Low complexity" evidence="2">
    <location>
        <begin position="415"/>
        <end position="425"/>
    </location>
</feature>
<feature type="compositionally biased region" description="Low complexity" evidence="2">
    <location>
        <begin position="322"/>
        <end position="331"/>
    </location>
</feature>
<proteinExistence type="predicted"/>
<feature type="compositionally biased region" description="Pro residues" evidence="2">
    <location>
        <begin position="332"/>
        <end position="359"/>
    </location>
</feature>
<evidence type="ECO:0000256" key="2">
    <source>
        <dbReference type="SAM" id="MobiDB-lite"/>
    </source>
</evidence>
<dbReference type="Proteomes" id="UP000818624">
    <property type="component" value="Chromosome 3"/>
</dbReference>
<gene>
    <name evidence="3" type="ORF">GLX27_003108</name>
</gene>
<dbReference type="PRINTS" id="PR01217">
    <property type="entry name" value="PRICHEXTENSN"/>
</dbReference>
<evidence type="ECO:0000313" key="4">
    <source>
        <dbReference type="Proteomes" id="UP000818624"/>
    </source>
</evidence>
<organism evidence="3 4">
    <name type="scientific">Malassezia furfur</name>
    <name type="common">Pityriasis versicolor infection agent</name>
    <name type="synonym">Pityrosporum furfur</name>
    <dbReference type="NCBI Taxonomy" id="55194"/>
    <lineage>
        <taxon>Eukaryota</taxon>
        <taxon>Fungi</taxon>
        <taxon>Dikarya</taxon>
        <taxon>Basidiomycota</taxon>
        <taxon>Ustilaginomycotina</taxon>
        <taxon>Malasseziomycetes</taxon>
        <taxon>Malasseziales</taxon>
        <taxon>Malasseziaceae</taxon>
        <taxon>Malassezia</taxon>
    </lineage>
</organism>
<feature type="compositionally biased region" description="Pro residues" evidence="2">
    <location>
        <begin position="239"/>
        <end position="264"/>
    </location>
</feature>
<name>A0ABY8EW34_MALFU</name>
<evidence type="ECO:0000256" key="1">
    <source>
        <dbReference type="SAM" id="Coils"/>
    </source>
</evidence>
<protein>
    <submittedName>
        <fullName evidence="3">Uncharacterized protein</fullName>
    </submittedName>
</protein>
<keyword evidence="4" id="KW-1185">Reference proteome</keyword>
<reference evidence="3 4" key="1">
    <citation type="journal article" date="2020" name="Elife">
        <title>Loss of centromere function drives karyotype evolution in closely related Malassezia species.</title>
        <authorList>
            <person name="Sankaranarayanan S.R."/>
            <person name="Ianiri G."/>
            <person name="Coelho M.A."/>
            <person name="Reza M.H."/>
            <person name="Thimmappa B.C."/>
            <person name="Ganguly P."/>
            <person name="Vadnala R.N."/>
            <person name="Sun S."/>
            <person name="Siddharthan R."/>
            <person name="Tellgren-Roth C."/>
            <person name="Dawson T.L."/>
            <person name="Heitman J."/>
            <person name="Sanyal K."/>
        </authorList>
    </citation>
    <scope>NUCLEOTIDE SEQUENCE [LARGE SCALE GENOMIC DNA]</scope>
    <source>
        <strain evidence="3">CBS14141</strain>
    </source>
</reference>
<evidence type="ECO:0000313" key="3">
    <source>
        <dbReference type="EMBL" id="WFD48438.1"/>
    </source>
</evidence>
<feature type="region of interest" description="Disordered" evidence="2">
    <location>
        <begin position="1"/>
        <end position="403"/>
    </location>
</feature>
<feature type="compositionally biased region" description="Low complexity" evidence="2">
    <location>
        <begin position="360"/>
        <end position="374"/>
    </location>
</feature>
<feature type="compositionally biased region" description="Basic and acidic residues" evidence="2">
    <location>
        <begin position="204"/>
        <end position="222"/>
    </location>
</feature>
<feature type="coiled-coil region" evidence="1">
    <location>
        <begin position="428"/>
        <end position="488"/>
    </location>
</feature>
<accession>A0ABY8EW34</accession>
<feature type="compositionally biased region" description="Acidic residues" evidence="2">
    <location>
        <begin position="87"/>
        <end position="99"/>
    </location>
</feature>
<keyword evidence="1" id="KW-0175">Coiled coil</keyword>
<sequence length="772" mass="82902">MQRASEARKIGRLPALARTPEHGARTRTPRTSQPWDVALDESPLTGGLDSLAMPTFARADVYGDDGGQQGDQDTDEDEEFVPHNSDTDSDAAYDDDAPDDAYAAADLPEEAEAPSDQGGDDPGAGAHPAPPTPDTHAYVPPQPPRSAPRAAHAPPARPTRPTPAQRTAHEPRPTTTPRPVPSSVRAHTPRTPAHVDAELPADDYYAKIDFDKITDPFTDTRRAQMRGLRKTHEMRTAQPPAPAPAPRTPTPPQEPPHVSPPASPAPKRDAAPEPSPPPPASPAARRAPPTPKRPAPRASVRAEPTPPPPRAQPTPVSERRAPAAIPAQIAPSPVPPAATPAPRPAARPTPSPAAAPSPAAPRTSAPPRRVSAAAPAPPADAQVAEPSGTRGPSAQRPRASVAEALRARRSLHADAATPRTPARPTRSNRLLTEELLKWKRRCAQLEDELREAQQHMDDLRQDAQLGDYAELEAQVAALQRGRDRDRRAMRQRVRVLESHMAETKLKYDERYWRLLTSSERTPDADSADVRLVVCENEVLQLQSANAELARELRVVKSHASFLLGLYKWRGKQAGGDAAQLAQLQQRLDDETRARQRAERRLQELQLHAPRAASLGLDDDAPEPPPPAVLDESAGEASSPAPDAPTLPERPAPRPRGRPRKKADTSSSPPAPPLETFGIAPSESPRPEQSATPEPALLQPGMTPMLRRAGAPSALALDVESTPMLDAGDASPARKKKRKLLSANPNFLRLNEASATLSPGHDLLMPLSPAQLP</sequence>
<feature type="region of interest" description="Disordered" evidence="2">
    <location>
        <begin position="603"/>
        <end position="713"/>
    </location>
</feature>
<dbReference type="EMBL" id="CP046236">
    <property type="protein sequence ID" value="WFD48438.1"/>
    <property type="molecule type" value="Genomic_DNA"/>
</dbReference>
<feature type="region of interest" description="Disordered" evidence="2">
    <location>
        <begin position="409"/>
        <end position="428"/>
    </location>
</feature>